<dbReference type="Pfam" id="PF03061">
    <property type="entry name" value="4HBT"/>
    <property type="match status" value="1"/>
</dbReference>
<dbReference type="InterPro" id="IPR029069">
    <property type="entry name" value="HotDog_dom_sf"/>
</dbReference>
<dbReference type="InterPro" id="IPR033120">
    <property type="entry name" value="HOTDOG_ACOT"/>
</dbReference>
<dbReference type="Gene3D" id="3.10.129.10">
    <property type="entry name" value="Hotdog Thioesterase"/>
    <property type="match status" value="1"/>
</dbReference>
<protein>
    <submittedName>
        <fullName evidence="5">PaaI family thioesterase</fullName>
    </submittedName>
</protein>
<evidence type="ECO:0000256" key="1">
    <source>
        <dbReference type="ARBA" id="ARBA00008324"/>
    </source>
</evidence>
<keyword evidence="2 3" id="KW-0378">Hydrolase</keyword>
<evidence type="ECO:0000256" key="3">
    <source>
        <dbReference type="PROSITE-ProRule" id="PRU01106"/>
    </source>
</evidence>
<reference evidence="5" key="1">
    <citation type="journal article" date="2021" name="PeerJ">
        <title>Extensive microbial diversity within the chicken gut microbiome revealed by metagenomics and culture.</title>
        <authorList>
            <person name="Gilroy R."/>
            <person name="Ravi A."/>
            <person name="Getino M."/>
            <person name="Pursley I."/>
            <person name="Horton D.L."/>
            <person name="Alikhan N.F."/>
            <person name="Baker D."/>
            <person name="Gharbi K."/>
            <person name="Hall N."/>
            <person name="Watson M."/>
            <person name="Adriaenssens E.M."/>
            <person name="Foster-Nyarko E."/>
            <person name="Jarju S."/>
            <person name="Secka A."/>
            <person name="Antonio M."/>
            <person name="Oren A."/>
            <person name="Chaudhuri R.R."/>
            <person name="La Ragione R."/>
            <person name="Hildebrand F."/>
            <person name="Pallen M.J."/>
        </authorList>
    </citation>
    <scope>NUCLEOTIDE SEQUENCE</scope>
    <source>
        <strain evidence="5">4376</strain>
    </source>
</reference>
<dbReference type="SUPFAM" id="SSF54637">
    <property type="entry name" value="Thioesterase/thiol ester dehydrase-isomerase"/>
    <property type="match status" value="1"/>
</dbReference>
<dbReference type="CDD" id="cd03443">
    <property type="entry name" value="PaaI_thioesterase"/>
    <property type="match status" value="1"/>
</dbReference>
<sequence>MEALQRFQELCIAGSERELTEEEVTEINGFTAAFPALDRTLGVRYQAIAPERLELRLEISNDHIQPWGITNGGVYAALGETAGSMASYMAAGAGPAVMGTSNETHFLRPTTPGDVVVSVATPEHVGRSSHLWRIEHINEATGKRCALTFLKTHVARG</sequence>
<dbReference type="Proteomes" id="UP000824189">
    <property type="component" value="Unassembled WGS sequence"/>
</dbReference>
<dbReference type="InterPro" id="IPR006683">
    <property type="entry name" value="Thioestr_dom"/>
</dbReference>
<gene>
    <name evidence="5" type="ORF">H9867_00035</name>
</gene>
<evidence type="ECO:0000256" key="2">
    <source>
        <dbReference type="ARBA" id="ARBA00022801"/>
    </source>
</evidence>
<name>A0A9D1RWF2_9CORY</name>
<organism evidence="5 6">
    <name type="scientific">Candidatus Corynebacterium gallistercoris</name>
    <dbReference type="NCBI Taxonomy" id="2838530"/>
    <lineage>
        <taxon>Bacteria</taxon>
        <taxon>Bacillati</taxon>
        <taxon>Actinomycetota</taxon>
        <taxon>Actinomycetes</taxon>
        <taxon>Mycobacteriales</taxon>
        <taxon>Corynebacteriaceae</taxon>
        <taxon>Corynebacterium</taxon>
    </lineage>
</organism>
<dbReference type="GO" id="GO:0005829">
    <property type="term" value="C:cytosol"/>
    <property type="evidence" value="ECO:0007669"/>
    <property type="project" value="TreeGrafter"/>
</dbReference>
<reference evidence="5" key="2">
    <citation type="submission" date="2021-04" db="EMBL/GenBank/DDBJ databases">
        <authorList>
            <person name="Gilroy R."/>
        </authorList>
    </citation>
    <scope>NUCLEOTIDE SEQUENCE</scope>
    <source>
        <strain evidence="5">4376</strain>
    </source>
</reference>
<dbReference type="InterPro" id="IPR003736">
    <property type="entry name" value="PAAI_dom"/>
</dbReference>
<dbReference type="GO" id="GO:0061522">
    <property type="term" value="F:1,4-dihydroxy-2-naphthoyl-CoA thioesterase activity"/>
    <property type="evidence" value="ECO:0007669"/>
    <property type="project" value="TreeGrafter"/>
</dbReference>
<feature type="domain" description="HotDog ACOT-type" evidence="4">
    <location>
        <begin position="49"/>
        <end position="157"/>
    </location>
</feature>
<evidence type="ECO:0000313" key="6">
    <source>
        <dbReference type="Proteomes" id="UP000824189"/>
    </source>
</evidence>
<dbReference type="AlphaFoldDB" id="A0A9D1RWF2"/>
<dbReference type="PANTHER" id="PTHR43240:SF5">
    <property type="entry name" value="1,4-DIHYDROXY-2-NAPHTHOYL-COA THIOESTERASE 1"/>
    <property type="match status" value="1"/>
</dbReference>
<proteinExistence type="inferred from homology"/>
<dbReference type="PROSITE" id="PS51770">
    <property type="entry name" value="HOTDOG_ACOT"/>
    <property type="match status" value="1"/>
</dbReference>
<dbReference type="PANTHER" id="PTHR43240">
    <property type="entry name" value="1,4-DIHYDROXY-2-NAPHTHOYL-COA THIOESTERASE 1"/>
    <property type="match status" value="1"/>
</dbReference>
<evidence type="ECO:0000313" key="5">
    <source>
        <dbReference type="EMBL" id="HIW94870.1"/>
    </source>
</evidence>
<evidence type="ECO:0000259" key="4">
    <source>
        <dbReference type="PROSITE" id="PS51770"/>
    </source>
</evidence>
<dbReference type="NCBIfam" id="TIGR00369">
    <property type="entry name" value="unchar_dom_1"/>
    <property type="match status" value="1"/>
</dbReference>
<comment type="similarity">
    <text evidence="1">Belongs to the thioesterase PaaI family.</text>
</comment>
<comment type="caution">
    <text evidence="5">The sequence shown here is derived from an EMBL/GenBank/DDBJ whole genome shotgun (WGS) entry which is preliminary data.</text>
</comment>
<accession>A0A9D1RWF2</accession>
<dbReference type="EMBL" id="DXFZ01000002">
    <property type="protein sequence ID" value="HIW94870.1"/>
    <property type="molecule type" value="Genomic_DNA"/>
</dbReference>